<protein>
    <recommendedName>
        <fullName evidence="4">Insecticidal toxin complex protein</fullName>
    </recommendedName>
</protein>
<evidence type="ECO:0008006" key="4">
    <source>
        <dbReference type="Google" id="ProtNLM"/>
    </source>
</evidence>
<feature type="region of interest" description="Disordered" evidence="1">
    <location>
        <begin position="478"/>
        <end position="503"/>
    </location>
</feature>
<dbReference type="RefSeq" id="WP_380798690.1">
    <property type="nucleotide sequence ID" value="NZ_JBHRVU010000005.1"/>
</dbReference>
<proteinExistence type="predicted"/>
<evidence type="ECO:0000313" key="3">
    <source>
        <dbReference type="Proteomes" id="UP001595681"/>
    </source>
</evidence>
<dbReference type="Proteomes" id="UP001595681">
    <property type="component" value="Unassembled WGS sequence"/>
</dbReference>
<dbReference type="EMBL" id="JBHRVU010000005">
    <property type="protein sequence ID" value="MFC3443806.1"/>
    <property type="molecule type" value="Genomic_DNA"/>
</dbReference>
<keyword evidence="3" id="KW-1185">Reference proteome</keyword>
<organism evidence="2 3">
    <name type="scientific">Sphingobium rhizovicinum</name>
    <dbReference type="NCBI Taxonomy" id="432308"/>
    <lineage>
        <taxon>Bacteria</taxon>
        <taxon>Pseudomonadati</taxon>
        <taxon>Pseudomonadota</taxon>
        <taxon>Alphaproteobacteria</taxon>
        <taxon>Sphingomonadales</taxon>
        <taxon>Sphingomonadaceae</taxon>
        <taxon>Sphingobium</taxon>
    </lineage>
</organism>
<comment type="caution">
    <text evidence="2">The sequence shown here is derived from an EMBL/GenBank/DDBJ whole genome shotgun (WGS) entry which is preliminary data.</text>
</comment>
<sequence>MTAKPASLIPNPVLPPVEDFYALRREGVGYIAEAGSREWTDFNVHDPGITLLEALCYAITDIGYRTGWNIADLLTGATPSDDPKQPFPDQSFFTARDILTVNPTTSEDARKLLIDLPLVRNAWLICKACACETSYFAWCTIADELKLGYREPAASALIRGESVRESWAKGLFEVLIDLEEDAELGDLGDRMVVFNGVLHDADGAHAYSMELRFPDMALIDRDDWLAFLDNDAAFANEGSFTLELTRLAATKDYNILTPPGIAPDPDGYLRRNWNGLFYLDFAIDSASLAAPITIENAALRVIGDNAVRNAAKASDWQALFQNRSAGGILQRYRRKAKATRVAVESARDTLHAHRNLDEDYCYIASVGVEDVAVCADVDVTPDADIERVQAEIWLAIEEYFSPPIRFHTLRERLEAGAAVEDIFDGPALENGFIDADDLKASDLKTVLRCSDIIGRLMQINGVQAVNQLRLTKYDSEGAPVKGAADPTWSDVEPGTAEPSWAGGEPIFDPERLSATWLLYLASRSRPRLYLNLSRFLFFKNGLPFQPRMDEAMDTLNALRGAAERPKFPGAEKDLPVPKGEYRDPAAYFPVQHSLPLLYGVGPDGLPGNASAKRRAQALDLKSYLMVFEQMLGNALEQLAHSADLFSLDAGVARTRFIKAFSGEIIAGYETIAETGPAAAAEIDALAETQPQFLTRRNLFLDHLLARFGEQFSDYALLLTSIDGVAVARQKLIASKIAFLQSYPKISHDRYRAFNRMRGGGAADNDPGIKTRIGLLLGHPNLRFTQRVTGASGGNASVDFTLDDGGDKDWLTTSFSVPVGSEEAASNALRLVWLDRMIDPDAYAIIAVTGGFALQLMDGSANLLARSPAPFGTSAAAEAIRNQLLEWSAQARSILVEHLLLRPKFIGDALYPACNDGDCATCGSEDPYSFQLTYVMPGWTARYTGNLDLRRFADRTIQQETPSHLLPKICWVGNDGFAENPCDEVVGDLADLFAAEGQTQGGGGPSAEEACASALSIYHAFSAEFESWYADRKFAFLRRDALEAMIAAHFATAPTPADAEGPVVLSPALWTLVQAMMTAHFVDIAVNGWQFERFEWAWRHWLDADAAIDWTKEWLTERVEAVLTLNLTSIAQPGALCDCARRIVTDHGVAFHDWMEAGIAAGATLETLPPFSPPAVTLCSGMHFRADTDAAIGALLEDRYTAYRAPSYWLRVVVTLLAGLRNVYPGATLHDCDDGSDLNPVRLNNTALGNYPRRTVPRAPVNDEDQP</sequence>
<evidence type="ECO:0000313" key="2">
    <source>
        <dbReference type="EMBL" id="MFC3443806.1"/>
    </source>
</evidence>
<reference evidence="3" key="1">
    <citation type="journal article" date="2019" name="Int. J. Syst. Evol. Microbiol.">
        <title>The Global Catalogue of Microorganisms (GCM) 10K type strain sequencing project: providing services to taxonomists for standard genome sequencing and annotation.</title>
        <authorList>
            <consortium name="The Broad Institute Genomics Platform"/>
            <consortium name="The Broad Institute Genome Sequencing Center for Infectious Disease"/>
            <person name="Wu L."/>
            <person name="Ma J."/>
        </authorList>
    </citation>
    <scope>NUCLEOTIDE SEQUENCE [LARGE SCALE GENOMIC DNA]</scope>
    <source>
        <strain evidence="3">CCM 7491</strain>
    </source>
</reference>
<name>A0ABV7NL84_9SPHN</name>
<evidence type="ECO:0000256" key="1">
    <source>
        <dbReference type="SAM" id="MobiDB-lite"/>
    </source>
</evidence>
<accession>A0ABV7NL84</accession>
<gene>
    <name evidence="2" type="ORF">ACFOKF_21890</name>
</gene>